<dbReference type="PANTHER" id="PTHR48475">
    <property type="entry name" value="RIBONUCLEASE H"/>
    <property type="match status" value="1"/>
</dbReference>
<feature type="region of interest" description="Disordered" evidence="1">
    <location>
        <begin position="1"/>
        <end position="21"/>
    </location>
</feature>
<dbReference type="GO" id="GO:0003676">
    <property type="term" value="F:nucleic acid binding"/>
    <property type="evidence" value="ECO:0007669"/>
    <property type="project" value="InterPro"/>
</dbReference>
<dbReference type="InterPro" id="IPR041577">
    <property type="entry name" value="RT_RNaseH_2"/>
</dbReference>
<reference evidence="3 4" key="1">
    <citation type="journal article" date="2017" name="Nat. Commun.">
        <title>Genome assembly with in vitro proximity ligation data and whole-genome triplication in lettuce.</title>
        <authorList>
            <person name="Reyes-Chin-Wo S."/>
            <person name="Wang Z."/>
            <person name="Yang X."/>
            <person name="Kozik A."/>
            <person name="Arikit S."/>
            <person name="Song C."/>
            <person name="Xia L."/>
            <person name="Froenicke L."/>
            <person name="Lavelle D.O."/>
            <person name="Truco M.J."/>
            <person name="Xia R."/>
            <person name="Zhu S."/>
            <person name="Xu C."/>
            <person name="Xu H."/>
            <person name="Xu X."/>
            <person name="Cox K."/>
            <person name="Korf I."/>
            <person name="Meyers B.C."/>
            <person name="Michelmore R.W."/>
        </authorList>
    </citation>
    <scope>NUCLEOTIDE SEQUENCE [LARGE SCALE GENOMIC DNA]</scope>
    <source>
        <strain evidence="4">cv. Salinas</strain>
        <tissue evidence="3">Seedlings</tissue>
    </source>
</reference>
<dbReference type="PROSITE" id="PS50879">
    <property type="entry name" value="RNASE_H_1"/>
    <property type="match status" value="1"/>
</dbReference>
<feature type="region of interest" description="Disordered" evidence="1">
    <location>
        <begin position="57"/>
        <end position="92"/>
    </location>
</feature>
<evidence type="ECO:0000313" key="4">
    <source>
        <dbReference type="Proteomes" id="UP000235145"/>
    </source>
</evidence>
<dbReference type="InterPro" id="IPR036397">
    <property type="entry name" value="RNaseH_sf"/>
</dbReference>
<dbReference type="Gene3D" id="3.30.420.10">
    <property type="entry name" value="Ribonuclease H-like superfamily/Ribonuclease H"/>
    <property type="match status" value="1"/>
</dbReference>
<evidence type="ECO:0000313" key="3">
    <source>
        <dbReference type="EMBL" id="KAJ0186576.1"/>
    </source>
</evidence>
<dbReference type="EMBL" id="NBSK02000009">
    <property type="protein sequence ID" value="KAJ0186576.1"/>
    <property type="molecule type" value="Genomic_DNA"/>
</dbReference>
<dbReference type="Gene3D" id="3.30.70.270">
    <property type="match status" value="1"/>
</dbReference>
<accession>A0A9R1WSG7</accession>
<dbReference type="InterPro" id="IPR043128">
    <property type="entry name" value="Rev_trsase/Diguanyl_cyclase"/>
</dbReference>
<gene>
    <name evidence="3" type="ORF">LSAT_V11C900479430</name>
</gene>
<sequence>MQSSTGYTSTPEAQQTSSMSTTSDYCQSAWKEGLRASHRPTHEIYMAQPMAARYLSRNQKAKTRSVRRGRSDQQRVPILAGDRGNGSSLKNKRSIGFASTKEGIQPSPIKVNELEETPSPYTLMDAQSLNGKLIALSRFISKSAEKAMPLFNTLKGCIEKNNFNWTTEAESALREIKKALHALPTLASPIPGEVLQVYLSMSKDAISPVLTVDRQGRQLPIYFVSRALQGPEMNYSVIDMCISNYIFSIDFHHLLANYLHIMDKRYLIVFKLYFQSKRKARKQKEAGDTIESLGTEEIRKLLKSRSYSVSRDVYSMSTHEDSRSYTWSPFRIRIPQGGSPRELQQEATKADNGVWSRKDDNQRCTLHTYGASSKEGSCAGLILTSPTREELTYALRFDFHTSNNKAEYEALLADLILAVTMGAERVIALTDSRLAANQVTGEFETKDKRMEKYVKTVQQITSTLKALR</sequence>
<evidence type="ECO:0000259" key="2">
    <source>
        <dbReference type="PROSITE" id="PS50879"/>
    </source>
</evidence>
<dbReference type="PANTHER" id="PTHR48475:SF2">
    <property type="entry name" value="RIBONUCLEASE H"/>
    <property type="match status" value="1"/>
</dbReference>
<dbReference type="InterPro" id="IPR002156">
    <property type="entry name" value="RNaseH_domain"/>
</dbReference>
<dbReference type="GO" id="GO:0004523">
    <property type="term" value="F:RNA-DNA hybrid ribonuclease activity"/>
    <property type="evidence" value="ECO:0007669"/>
    <property type="project" value="InterPro"/>
</dbReference>
<feature type="compositionally biased region" description="Basic residues" evidence="1">
    <location>
        <begin position="59"/>
        <end position="68"/>
    </location>
</feature>
<dbReference type="Pfam" id="PF17919">
    <property type="entry name" value="RT_RNaseH_2"/>
    <property type="match status" value="1"/>
</dbReference>
<dbReference type="Proteomes" id="UP000235145">
    <property type="component" value="Unassembled WGS sequence"/>
</dbReference>
<dbReference type="InterPro" id="IPR043502">
    <property type="entry name" value="DNA/RNA_pol_sf"/>
</dbReference>
<proteinExistence type="predicted"/>
<organism evidence="3 4">
    <name type="scientific">Lactuca sativa</name>
    <name type="common">Garden lettuce</name>
    <dbReference type="NCBI Taxonomy" id="4236"/>
    <lineage>
        <taxon>Eukaryota</taxon>
        <taxon>Viridiplantae</taxon>
        <taxon>Streptophyta</taxon>
        <taxon>Embryophyta</taxon>
        <taxon>Tracheophyta</taxon>
        <taxon>Spermatophyta</taxon>
        <taxon>Magnoliopsida</taxon>
        <taxon>eudicotyledons</taxon>
        <taxon>Gunneridae</taxon>
        <taxon>Pentapetalae</taxon>
        <taxon>asterids</taxon>
        <taxon>campanulids</taxon>
        <taxon>Asterales</taxon>
        <taxon>Asteraceae</taxon>
        <taxon>Cichorioideae</taxon>
        <taxon>Cichorieae</taxon>
        <taxon>Lactucinae</taxon>
        <taxon>Lactuca</taxon>
    </lineage>
</organism>
<protein>
    <recommendedName>
        <fullName evidence="2">RNase H type-1 domain-containing protein</fullName>
    </recommendedName>
</protein>
<keyword evidence="4" id="KW-1185">Reference proteome</keyword>
<feature type="domain" description="RNase H type-1" evidence="2">
    <location>
        <begin position="360"/>
        <end position="468"/>
    </location>
</feature>
<dbReference type="SUPFAM" id="SSF56672">
    <property type="entry name" value="DNA/RNA polymerases"/>
    <property type="match status" value="1"/>
</dbReference>
<dbReference type="CDD" id="cd09279">
    <property type="entry name" value="RNase_HI_like"/>
    <property type="match status" value="1"/>
</dbReference>
<dbReference type="SUPFAM" id="SSF53098">
    <property type="entry name" value="Ribonuclease H-like"/>
    <property type="match status" value="1"/>
</dbReference>
<dbReference type="InterPro" id="IPR012337">
    <property type="entry name" value="RNaseH-like_sf"/>
</dbReference>
<name>A0A9R1WSG7_LACSA</name>
<dbReference type="Pfam" id="PF13456">
    <property type="entry name" value="RVT_3"/>
    <property type="match status" value="1"/>
</dbReference>
<evidence type="ECO:0000256" key="1">
    <source>
        <dbReference type="SAM" id="MobiDB-lite"/>
    </source>
</evidence>
<comment type="caution">
    <text evidence="3">The sequence shown here is derived from an EMBL/GenBank/DDBJ whole genome shotgun (WGS) entry which is preliminary data.</text>
</comment>
<dbReference type="AlphaFoldDB" id="A0A9R1WSG7"/>